<dbReference type="Proteomes" id="UP001158576">
    <property type="component" value="Chromosome 1"/>
</dbReference>
<evidence type="ECO:0000256" key="1">
    <source>
        <dbReference type="SAM" id="MobiDB-lite"/>
    </source>
</evidence>
<name>A0ABN7T0F4_OIKDI</name>
<protein>
    <submittedName>
        <fullName evidence="3">Oidioi.mRNA.OKI2018_I69.chr1.g3687.t1.cds</fullName>
    </submittedName>
</protein>
<evidence type="ECO:0000256" key="2">
    <source>
        <dbReference type="SAM" id="Phobius"/>
    </source>
</evidence>
<gene>
    <name evidence="3" type="ORF">OKIOD_LOCUS12452</name>
</gene>
<keyword evidence="4" id="KW-1185">Reference proteome</keyword>
<keyword evidence="2" id="KW-0472">Membrane</keyword>
<keyword evidence="2" id="KW-1133">Transmembrane helix</keyword>
<reference evidence="3 4" key="1">
    <citation type="submission" date="2021-04" db="EMBL/GenBank/DDBJ databases">
        <authorList>
            <person name="Bliznina A."/>
        </authorList>
    </citation>
    <scope>NUCLEOTIDE SEQUENCE [LARGE SCALE GENOMIC DNA]</scope>
</reference>
<feature type="transmembrane region" description="Helical" evidence="2">
    <location>
        <begin position="44"/>
        <end position="71"/>
    </location>
</feature>
<keyword evidence="2" id="KW-0812">Transmembrane</keyword>
<sequence>MGNLFSNPYKIFDHERENFNLRPHSRLDNFMIGENDSDYDYTNITATLFVVVMIVLLLVLLVCCLKTFLVCRRQKIVNDRRRRRMMRQNQMAQNQVINSEDFLRALTLSQQGRHQLELPGESSSRSYGDEPPAYEHVIGMPPSYDSIVILNGVQSRATSVVGSVLDTVRSLRRGSRAVSAVGPTDSPRTAITSAQSDCGSAKSESLVASVSNAQFVHRHDCESMVASQSDSVKRGRSIRKPRLEEEENSN</sequence>
<evidence type="ECO:0000313" key="4">
    <source>
        <dbReference type="Proteomes" id="UP001158576"/>
    </source>
</evidence>
<evidence type="ECO:0000313" key="3">
    <source>
        <dbReference type="EMBL" id="CAG5108212.1"/>
    </source>
</evidence>
<proteinExistence type="predicted"/>
<feature type="region of interest" description="Disordered" evidence="1">
    <location>
        <begin position="223"/>
        <end position="250"/>
    </location>
</feature>
<organism evidence="3 4">
    <name type="scientific">Oikopleura dioica</name>
    <name type="common">Tunicate</name>
    <dbReference type="NCBI Taxonomy" id="34765"/>
    <lineage>
        <taxon>Eukaryota</taxon>
        <taxon>Metazoa</taxon>
        <taxon>Chordata</taxon>
        <taxon>Tunicata</taxon>
        <taxon>Appendicularia</taxon>
        <taxon>Copelata</taxon>
        <taxon>Oikopleuridae</taxon>
        <taxon>Oikopleura</taxon>
    </lineage>
</organism>
<accession>A0ABN7T0F4</accession>
<dbReference type="EMBL" id="OU015566">
    <property type="protein sequence ID" value="CAG5108212.1"/>
    <property type="molecule type" value="Genomic_DNA"/>
</dbReference>